<keyword evidence="2" id="KW-1185">Reference proteome</keyword>
<organism evidence="1 2">
    <name type="scientific">Daphnia magna</name>
    <dbReference type="NCBI Taxonomy" id="35525"/>
    <lineage>
        <taxon>Eukaryota</taxon>
        <taxon>Metazoa</taxon>
        <taxon>Ecdysozoa</taxon>
        <taxon>Arthropoda</taxon>
        <taxon>Crustacea</taxon>
        <taxon>Branchiopoda</taxon>
        <taxon>Diplostraca</taxon>
        <taxon>Cladocera</taxon>
        <taxon>Anomopoda</taxon>
        <taxon>Daphniidae</taxon>
        <taxon>Daphnia</taxon>
    </lineage>
</organism>
<comment type="caution">
    <text evidence="1">The sequence shown here is derived from an EMBL/GenBank/DDBJ whole genome shotgun (WGS) entry which is preliminary data.</text>
</comment>
<gene>
    <name evidence="1" type="ORF">OUZ56_001308</name>
</gene>
<evidence type="ECO:0000313" key="2">
    <source>
        <dbReference type="Proteomes" id="UP001234178"/>
    </source>
</evidence>
<evidence type="ECO:0000313" key="1">
    <source>
        <dbReference type="EMBL" id="KAK4019282.1"/>
    </source>
</evidence>
<proteinExistence type="predicted"/>
<dbReference type="Proteomes" id="UP001234178">
    <property type="component" value="Unassembled WGS sequence"/>
</dbReference>
<protein>
    <submittedName>
        <fullName evidence="1">Uncharacterized protein</fullName>
    </submittedName>
</protein>
<reference evidence="1 2" key="1">
    <citation type="journal article" date="2023" name="Nucleic Acids Res.">
        <title>The hologenome of Daphnia magna reveals possible DNA methylation and microbiome-mediated evolution of the host genome.</title>
        <authorList>
            <person name="Chaturvedi A."/>
            <person name="Li X."/>
            <person name="Dhandapani V."/>
            <person name="Marshall H."/>
            <person name="Kissane S."/>
            <person name="Cuenca-Cambronero M."/>
            <person name="Asole G."/>
            <person name="Calvet F."/>
            <person name="Ruiz-Romero M."/>
            <person name="Marangio P."/>
            <person name="Guigo R."/>
            <person name="Rago D."/>
            <person name="Mirbahai L."/>
            <person name="Eastwood N."/>
            <person name="Colbourne J.K."/>
            <person name="Zhou J."/>
            <person name="Mallon E."/>
            <person name="Orsini L."/>
        </authorList>
    </citation>
    <scope>NUCLEOTIDE SEQUENCE [LARGE SCALE GENOMIC DNA]</scope>
    <source>
        <strain evidence="1">LRV0_1</strain>
    </source>
</reference>
<name>A0ABR0A288_9CRUS</name>
<sequence length="66" mass="7684">MQQVMYFDVTTHRHTSIAQQVSRDWTATAVVDSESVFHRVGTSILKIVCPTTFLFESRDLKKRRVK</sequence>
<accession>A0ABR0A288</accession>
<dbReference type="EMBL" id="JAOYFB010000036">
    <property type="protein sequence ID" value="KAK4019282.1"/>
    <property type="molecule type" value="Genomic_DNA"/>
</dbReference>